<keyword evidence="14" id="KW-1185">Reference proteome</keyword>
<comment type="similarity">
    <text evidence="2">Belongs to the peptidase U48 family.</text>
</comment>
<evidence type="ECO:0000256" key="3">
    <source>
        <dbReference type="ARBA" id="ARBA00022670"/>
    </source>
</evidence>
<evidence type="ECO:0000256" key="2">
    <source>
        <dbReference type="ARBA" id="ARBA00006897"/>
    </source>
</evidence>
<dbReference type="AlphaFoldDB" id="A0A9W9XGD6"/>
<evidence type="ECO:0000256" key="5">
    <source>
        <dbReference type="ARBA" id="ARBA00022801"/>
    </source>
</evidence>
<dbReference type="PANTHER" id="PTHR13046">
    <property type="entry name" value="PROTEASE U48 CAAX PRENYL PROTEASE RCE1"/>
    <property type="match status" value="1"/>
</dbReference>
<gene>
    <name evidence="13" type="ORF">N7539_003208</name>
</gene>
<evidence type="ECO:0000256" key="8">
    <source>
        <dbReference type="ARBA" id="ARBA00023136"/>
    </source>
</evidence>
<dbReference type="GO" id="GO:0071586">
    <property type="term" value="P:CAAX-box protein processing"/>
    <property type="evidence" value="ECO:0007669"/>
    <property type="project" value="InterPro"/>
</dbReference>
<evidence type="ECO:0000256" key="10">
    <source>
        <dbReference type="ARBA" id="ARBA00049729"/>
    </source>
</evidence>
<organism evidence="13 14">
    <name type="scientific">Penicillium diatomitis</name>
    <dbReference type="NCBI Taxonomy" id="2819901"/>
    <lineage>
        <taxon>Eukaryota</taxon>
        <taxon>Fungi</taxon>
        <taxon>Dikarya</taxon>
        <taxon>Ascomycota</taxon>
        <taxon>Pezizomycotina</taxon>
        <taxon>Eurotiomycetes</taxon>
        <taxon>Eurotiomycetidae</taxon>
        <taxon>Eurotiales</taxon>
        <taxon>Aspergillaceae</taxon>
        <taxon>Penicillium</taxon>
    </lineage>
</organism>
<dbReference type="InterPro" id="IPR003675">
    <property type="entry name" value="Rce1/LyrA-like_dom"/>
</dbReference>
<dbReference type="GO" id="GO:0005789">
    <property type="term" value="C:endoplasmic reticulum membrane"/>
    <property type="evidence" value="ECO:0007669"/>
    <property type="project" value="UniProtKB-SubCell"/>
</dbReference>
<evidence type="ECO:0000256" key="4">
    <source>
        <dbReference type="ARBA" id="ARBA00022692"/>
    </source>
</evidence>
<comment type="subcellular location">
    <subcellularLocation>
        <location evidence="1">Endoplasmic reticulum membrane</location>
        <topology evidence="1">Multi-pass membrane protein</topology>
    </subcellularLocation>
</comment>
<comment type="caution">
    <text evidence="13">The sequence shown here is derived from an EMBL/GenBank/DDBJ whole genome shotgun (WGS) entry which is preliminary data.</text>
</comment>
<evidence type="ECO:0000313" key="13">
    <source>
        <dbReference type="EMBL" id="KAJ5491641.1"/>
    </source>
</evidence>
<dbReference type="EMBL" id="JAPWDQ010000003">
    <property type="protein sequence ID" value="KAJ5491641.1"/>
    <property type="molecule type" value="Genomic_DNA"/>
</dbReference>
<feature type="transmembrane region" description="Helical" evidence="11">
    <location>
        <begin position="66"/>
        <end position="83"/>
    </location>
</feature>
<keyword evidence="4 11" id="KW-0812">Transmembrane</keyword>
<keyword evidence="6" id="KW-0256">Endoplasmic reticulum</keyword>
<keyword evidence="3" id="KW-0645">Protease</keyword>
<keyword evidence="7 11" id="KW-1133">Transmembrane helix</keyword>
<reference evidence="13" key="2">
    <citation type="journal article" date="2023" name="IMA Fungus">
        <title>Comparative genomic study of the Penicillium genus elucidates a diverse pangenome and 15 lateral gene transfer events.</title>
        <authorList>
            <person name="Petersen C."/>
            <person name="Sorensen T."/>
            <person name="Nielsen M.R."/>
            <person name="Sondergaard T.E."/>
            <person name="Sorensen J.L."/>
            <person name="Fitzpatrick D.A."/>
            <person name="Frisvad J.C."/>
            <person name="Nielsen K.L."/>
        </authorList>
    </citation>
    <scope>NUCLEOTIDE SEQUENCE</scope>
    <source>
        <strain evidence="13">IBT 30728</strain>
    </source>
</reference>
<dbReference type="PANTHER" id="PTHR13046:SF0">
    <property type="entry name" value="CAAX PRENYL PROTEASE 2"/>
    <property type="match status" value="1"/>
</dbReference>
<protein>
    <recommendedName>
        <fullName evidence="10">intramembrane prenyl-peptidase Rce1</fullName>
        <ecNumber evidence="10">3.4.26.1</ecNumber>
    </recommendedName>
</protein>
<dbReference type="RefSeq" id="XP_056792769.1">
    <property type="nucleotide sequence ID" value="XM_056932810.1"/>
</dbReference>
<name>A0A9W9XGD6_9EURO</name>
<reference evidence="13" key="1">
    <citation type="submission" date="2022-12" db="EMBL/GenBank/DDBJ databases">
        <authorList>
            <person name="Petersen C."/>
        </authorList>
    </citation>
    <scope>NUCLEOTIDE SEQUENCE</scope>
    <source>
        <strain evidence="13">IBT 30728</strain>
    </source>
</reference>
<dbReference type="GO" id="GO:0004222">
    <property type="term" value="F:metalloendopeptidase activity"/>
    <property type="evidence" value="ECO:0007669"/>
    <property type="project" value="InterPro"/>
</dbReference>
<keyword evidence="5" id="KW-0378">Hydrolase</keyword>
<evidence type="ECO:0000256" key="6">
    <source>
        <dbReference type="ARBA" id="ARBA00022824"/>
    </source>
</evidence>
<dbReference type="InterPro" id="IPR039731">
    <property type="entry name" value="Rce1"/>
</dbReference>
<sequence length="383" mass="42533">MAPVGTILARLKGLYSKHQGLFLSLALVMMSPHYQCKRLRYAQYGLTGSLNALKAAAKFQFLANDTLFQVALTLLYVVPFYLSPATRPSPSLSRDAPSVIRARIRVVTLSCITCSLVVLWLIVEKGGSSPSAALTLMGWWPLDLGDILRTLLLTAILFLGPLYERGIAEGEWRSWFSRTSWSQSLSGWIGWRNYVAGPITEEVMFRSALVPLHILARVSPGRIVFLSPLYFGIAHVHHFYEFRLTHPDTPGLAALLRSLFQFGYTTVFGWYATFVYIRTGSLLAVILAHSFCNWCGLPRLWGRVEAGEPLGPPLRGKKDEDRNGNTVTVGDGQLGIGWTVAYYVLLVAGAVGFAWCLYPLTNSYNALVTFDKSTRGQSMRGRN</sequence>
<dbReference type="GeneID" id="81623059"/>
<evidence type="ECO:0000256" key="7">
    <source>
        <dbReference type="ARBA" id="ARBA00022989"/>
    </source>
</evidence>
<dbReference type="Pfam" id="PF02517">
    <property type="entry name" value="Rce1-like"/>
    <property type="match status" value="1"/>
</dbReference>
<proteinExistence type="inferred from homology"/>
<feature type="transmembrane region" description="Helical" evidence="11">
    <location>
        <begin position="340"/>
        <end position="358"/>
    </location>
</feature>
<evidence type="ECO:0000313" key="14">
    <source>
        <dbReference type="Proteomes" id="UP001148312"/>
    </source>
</evidence>
<dbReference type="Proteomes" id="UP001148312">
    <property type="component" value="Unassembled WGS sequence"/>
</dbReference>
<feature type="domain" description="CAAX prenyl protease 2/Lysostaphin resistance protein A-like" evidence="12">
    <location>
        <begin position="188"/>
        <end position="294"/>
    </location>
</feature>
<evidence type="ECO:0000259" key="12">
    <source>
        <dbReference type="Pfam" id="PF02517"/>
    </source>
</evidence>
<keyword evidence="8 11" id="KW-0472">Membrane</keyword>
<accession>A0A9W9XGD6</accession>
<feature type="transmembrane region" description="Helical" evidence="11">
    <location>
        <begin position="147"/>
        <end position="163"/>
    </location>
</feature>
<evidence type="ECO:0000256" key="1">
    <source>
        <dbReference type="ARBA" id="ARBA00004477"/>
    </source>
</evidence>
<evidence type="ECO:0000256" key="9">
    <source>
        <dbReference type="ARBA" id="ARBA00047280"/>
    </source>
</evidence>
<feature type="transmembrane region" description="Helical" evidence="11">
    <location>
        <begin position="104"/>
        <end position="123"/>
    </location>
</feature>
<comment type="catalytic activity">
    <reaction evidence="9">
        <text>Hydrolyzes the peptide bond -P2-(S-farnesyl or geranylgeranyl)C-P1'-P2'-P3'-COOH where P1' and P2' are amino acids with aliphatic sidechains and P3' is any C-terminal residue.</text>
        <dbReference type="EC" id="3.4.26.1"/>
    </reaction>
</comment>
<evidence type="ECO:0000256" key="11">
    <source>
        <dbReference type="SAM" id="Phobius"/>
    </source>
</evidence>
<dbReference type="EC" id="3.4.26.1" evidence="10"/>